<dbReference type="EMBL" id="WJBH02000010">
    <property type="protein sequence ID" value="KAI9551748.1"/>
    <property type="molecule type" value="Genomic_DNA"/>
</dbReference>
<evidence type="ECO:0000256" key="1">
    <source>
        <dbReference type="SAM" id="SignalP"/>
    </source>
</evidence>
<accession>A0AAD5L650</accession>
<keyword evidence="1" id="KW-0732">Signal</keyword>
<sequence length="76" mass="7567">MGSIKTAVFLVVLVAVAYSIETANALPVIAAEDLAVAAAPVSAVDAAAAPVASDLDVAEHKKKKYRGGGGSSEEGR</sequence>
<evidence type="ECO:0000313" key="3">
    <source>
        <dbReference type="Proteomes" id="UP000820818"/>
    </source>
</evidence>
<reference evidence="2 3" key="1">
    <citation type="submission" date="2022-05" db="EMBL/GenBank/DDBJ databases">
        <title>A multi-omics perspective on studying reproductive biology in Daphnia sinensis.</title>
        <authorList>
            <person name="Jia J."/>
        </authorList>
    </citation>
    <scope>NUCLEOTIDE SEQUENCE [LARGE SCALE GENOMIC DNA]</scope>
    <source>
        <strain evidence="2 3">WSL</strain>
    </source>
</reference>
<keyword evidence="3" id="KW-1185">Reference proteome</keyword>
<protein>
    <submittedName>
        <fullName evidence="2">Uncharacterized protein</fullName>
    </submittedName>
</protein>
<feature type="chain" id="PRO_5042243327" evidence="1">
    <location>
        <begin position="26"/>
        <end position="76"/>
    </location>
</feature>
<evidence type="ECO:0000313" key="2">
    <source>
        <dbReference type="EMBL" id="KAI9551748.1"/>
    </source>
</evidence>
<gene>
    <name evidence="2" type="ORF">GHT06_022084</name>
</gene>
<name>A0AAD5L650_9CRUS</name>
<dbReference type="Proteomes" id="UP000820818">
    <property type="component" value="Linkage Group LG10"/>
</dbReference>
<proteinExistence type="predicted"/>
<comment type="caution">
    <text evidence="2">The sequence shown here is derived from an EMBL/GenBank/DDBJ whole genome shotgun (WGS) entry which is preliminary data.</text>
</comment>
<organism evidence="2 3">
    <name type="scientific">Daphnia sinensis</name>
    <dbReference type="NCBI Taxonomy" id="1820382"/>
    <lineage>
        <taxon>Eukaryota</taxon>
        <taxon>Metazoa</taxon>
        <taxon>Ecdysozoa</taxon>
        <taxon>Arthropoda</taxon>
        <taxon>Crustacea</taxon>
        <taxon>Branchiopoda</taxon>
        <taxon>Diplostraca</taxon>
        <taxon>Cladocera</taxon>
        <taxon>Anomopoda</taxon>
        <taxon>Daphniidae</taxon>
        <taxon>Daphnia</taxon>
        <taxon>Daphnia similis group</taxon>
    </lineage>
</organism>
<feature type="signal peptide" evidence="1">
    <location>
        <begin position="1"/>
        <end position="25"/>
    </location>
</feature>
<dbReference type="AlphaFoldDB" id="A0AAD5L650"/>